<gene>
    <name evidence="2" type="ORF">B0H65DRAFT_232789</name>
</gene>
<dbReference type="EMBL" id="JAUEPP010000005">
    <property type="protein sequence ID" value="KAK3342884.1"/>
    <property type="molecule type" value="Genomic_DNA"/>
</dbReference>
<dbReference type="GeneID" id="87859364"/>
<dbReference type="PANTHER" id="PTHR35910:SF1">
    <property type="entry name" value="2EXR DOMAIN-CONTAINING PROTEIN"/>
    <property type="match status" value="1"/>
</dbReference>
<evidence type="ECO:0000313" key="2">
    <source>
        <dbReference type="EMBL" id="KAK3342884.1"/>
    </source>
</evidence>
<keyword evidence="3" id="KW-1185">Reference proteome</keyword>
<dbReference type="RefSeq" id="XP_062680677.1">
    <property type="nucleotide sequence ID" value="XM_062822210.1"/>
</dbReference>
<dbReference type="Pfam" id="PF20150">
    <property type="entry name" value="2EXR"/>
    <property type="match status" value="1"/>
</dbReference>
<evidence type="ECO:0000259" key="1">
    <source>
        <dbReference type="Pfam" id="PF20150"/>
    </source>
</evidence>
<proteinExistence type="predicted"/>
<comment type="caution">
    <text evidence="2">The sequence shown here is derived from an EMBL/GenBank/DDBJ whole genome shotgun (WGS) entry which is preliminary data.</text>
</comment>
<dbReference type="InterPro" id="IPR045518">
    <property type="entry name" value="2EXR"/>
</dbReference>
<dbReference type="AlphaFoldDB" id="A0AAE0JE90"/>
<sequence>MSTDTFHPFPRLPWDIRRIIWEMTVEPRTVAIRLAYGPPLNPNSKNYYTSVVSPTPVPATLHTCQEARDLGLYQRVSTDSFGCSDPEPYKYFWLNWDTDLIDVHDCPFATFDRIAPLIKRLKLESEFITDFDREFISSGPSDFEEFSHIFPNVEELHVVCCHPTYSLDKLKIYFASTGSSILSIIRKTCSLWMQWTPDWSYITMHR</sequence>
<dbReference type="Proteomes" id="UP001278500">
    <property type="component" value="Unassembled WGS sequence"/>
</dbReference>
<reference evidence="2" key="2">
    <citation type="submission" date="2023-06" db="EMBL/GenBank/DDBJ databases">
        <authorList>
            <consortium name="Lawrence Berkeley National Laboratory"/>
            <person name="Haridas S."/>
            <person name="Hensen N."/>
            <person name="Bonometti L."/>
            <person name="Westerberg I."/>
            <person name="Brannstrom I.O."/>
            <person name="Guillou S."/>
            <person name="Cros-Aarteil S."/>
            <person name="Calhoun S."/>
            <person name="Kuo A."/>
            <person name="Mondo S."/>
            <person name="Pangilinan J."/>
            <person name="Riley R."/>
            <person name="Labutti K."/>
            <person name="Andreopoulos B."/>
            <person name="Lipzen A."/>
            <person name="Chen C."/>
            <person name="Yanf M."/>
            <person name="Daum C."/>
            <person name="Ng V."/>
            <person name="Clum A."/>
            <person name="Steindorff A."/>
            <person name="Ohm R."/>
            <person name="Martin F."/>
            <person name="Silar P."/>
            <person name="Natvig D."/>
            <person name="Lalanne C."/>
            <person name="Gautier V."/>
            <person name="Ament-Velasquez S.L."/>
            <person name="Kruys A."/>
            <person name="Hutchinson M.I."/>
            <person name="Powell A.J."/>
            <person name="Barry K."/>
            <person name="Miller A.N."/>
            <person name="Grigoriev I.V."/>
            <person name="Debuchy R."/>
            <person name="Gladieux P."/>
            <person name="Thoren M.H."/>
            <person name="Johannesson H."/>
        </authorList>
    </citation>
    <scope>NUCLEOTIDE SEQUENCE</scope>
    <source>
        <strain evidence="2">CBS 560.94</strain>
    </source>
</reference>
<protein>
    <recommendedName>
        <fullName evidence="1">2EXR domain-containing protein</fullName>
    </recommendedName>
</protein>
<organism evidence="2 3">
    <name type="scientific">Neurospora tetraspora</name>
    <dbReference type="NCBI Taxonomy" id="94610"/>
    <lineage>
        <taxon>Eukaryota</taxon>
        <taxon>Fungi</taxon>
        <taxon>Dikarya</taxon>
        <taxon>Ascomycota</taxon>
        <taxon>Pezizomycotina</taxon>
        <taxon>Sordariomycetes</taxon>
        <taxon>Sordariomycetidae</taxon>
        <taxon>Sordariales</taxon>
        <taxon>Sordariaceae</taxon>
        <taxon>Neurospora</taxon>
    </lineage>
</organism>
<name>A0AAE0JE90_9PEZI</name>
<feature type="domain" description="2EXR" evidence="1">
    <location>
        <begin position="6"/>
        <end position="101"/>
    </location>
</feature>
<accession>A0AAE0JE90</accession>
<dbReference type="PANTHER" id="PTHR35910">
    <property type="entry name" value="2EXR DOMAIN-CONTAINING PROTEIN"/>
    <property type="match status" value="1"/>
</dbReference>
<evidence type="ECO:0000313" key="3">
    <source>
        <dbReference type="Proteomes" id="UP001278500"/>
    </source>
</evidence>
<reference evidence="2" key="1">
    <citation type="journal article" date="2023" name="Mol. Phylogenet. Evol.">
        <title>Genome-scale phylogeny and comparative genomics of the fungal order Sordariales.</title>
        <authorList>
            <person name="Hensen N."/>
            <person name="Bonometti L."/>
            <person name="Westerberg I."/>
            <person name="Brannstrom I.O."/>
            <person name="Guillou S."/>
            <person name="Cros-Aarteil S."/>
            <person name="Calhoun S."/>
            <person name="Haridas S."/>
            <person name="Kuo A."/>
            <person name="Mondo S."/>
            <person name="Pangilinan J."/>
            <person name="Riley R."/>
            <person name="LaButti K."/>
            <person name="Andreopoulos B."/>
            <person name="Lipzen A."/>
            <person name="Chen C."/>
            <person name="Yan M."/>
            <person name="Daum C."/>
            <person name="Ng V."/>
            <person name="Clum A."/>
            <person name="Steindorff A."/>
            <person name="Ohm R.A."/>
            <person name="Martin F."/>
            <person name="Silar P."/>
            <person name="Natvig D.O."/>
            <person name="Lalanne C."/>
            <person name="Gautier V."/>
            <person name="Ament-Velasquez S.L."/>
            <person name="Kruys A."/>
            <person name="Hutchinson M.I."/>
            <person name="Powell A.J."/>
            <person name="Barry K."/>
            <person name="Miller A.N."/>
            <person name="Grigoriev I.V."/>
            <person name="Debuchy R."/>
            <person name="Gladieux P."/>
            <person name="Hiltunen Thoren M."/>
            <person name="Johannesson H."/>
        </authorList>
    </citation>
    <scope>NUCLEOTIDE SEQUENCE</scope>
    <source>
        <strain evidence="2">CBS 560.94</strain>
    </source>
</reference>